<evidence type="ECO:0008006" key="3">
    <source>
        <dbReference type="Google" id="ProtNLM"/>
    </source>
</evidence>
<protein>
    <recommendedName>
        <fullName evidence="3">Esterase/lipase superfamily enzyme</fullName>
    </recommendedName>
</protein>
<name>A0A1N6J145_9PROT</name>
<dbReference type="AlphaFoldDB" id="A0A1N6J145"/>
<organism evidence="1 2">
    <name type="scientific">Nitrosomonas cryotolerans ATCC 49181</name>
    <dbReference type="NCBI Taxonomy" id="1131553"/>
    <lineage>
        <taxon>Bacteria</taxon>
        <taxon>Pseudomonadati</taxon>
        <taxon>Pseudomonadota</taxon>
        <taxon>Betaproteobacteria</taxon>
        <taxon>Nitrosomonadales</taxon>
        <taxon>Nitrosomonadaceae</taxon>
        <taxon>Nitrosomonas</taxon>
    </lineage>
</organism>
<dbReference type="Gene3D" id="3.40.50.1820">
    <property type="entry name" value="alpha/beta hydrolase"/>
    <property type="match status" value="1"/>
</dbReference>
<dbReference type="InterPro" id="IPR029058">
    <property type="entry name" value="AB_hydrolase_fold"/>
</dbReference>
<dbReference type="SUPFAM" id="SSF53474">
    <property type="entry name" value="alpha/beta-Hydrolases"/>
    <property type="match status" value="1"/>
</dbReference>
<dbReference type="Proteomes" id="UP000185062">
    <property type="component" value="Unassembled WGS sequence"/>
</dbReference>
<dbReference type="STRING" id="44575.SAMN05216419_100617"/>
<proteinExistence type="predicted"/>
<gene>
    <name evidence="1" type="ORF">SAMN02743940_2236</name>
</gene>
<sequence length="444" mass="50266">MGTNRLSNNKLWRASYLISLILILLLGCTANKPYHVLYDSCNTATPLVECKTHSIVEIKNPDDLDENYSLGFIEFDDQGQLHDRKQLEFLIDDLYSKAAKDNLLIVVFVHGWQHNAQHDDSYLTNFHKTLGKLSKLESQSARADKRPKRQISGVYLGWRGRSLDIPYINTSTFWERKNTAHTVGHGGVAEVFSRLEELRNVKISIDEAVPINKTRLVIIGHSFGGAVVYTALSQIFMDRFVQTKGPIGISSDVRGFGDLVVLINPAFEATRFLNLSLMANERGHYFATQLPVLAVMTSESDWATKYAFWAGRSVSTIFDTYKGISYINKAAGIKTTVSEKEANRTAIGHFKPIKTHFLEYKPIQKEENDMIAYQRVKAGWDNDAPDTSIEFSGSILHHKHNSISHNPYLIIKVDERIIPNHSDIFNDAVEDFIRNFILLSVQDS</sequence>
<evidence type="ECO:0000313" key="1">
    <source>
        <dbReference type="EMBL" id="SIO38054.1"/>
    </source>
</evidence>
<keyword evidence="2" id="KW-1185">Reference proteome</keyword>
<dbReference type="eggNOG" id="COG1073">
    <property type="taxonomic scope" value="Bacteria"/>
</dbReference>
<evidence type="ECO:0000313" key="2">
    <source>
        <dbReference type="Proteomes" id="UP000185062"/>
    </source>
</evidence>
<accession>A0A1N6J145</accession>
<dbReference type="EMBL" id="FSRO01000001">
    <property type="protein sequence ID" value="SIO38054.1"/>
    <property type="molecule type" value="Genomic_DNA"/>
</dbReference>
<dbReference type="PROSITE" id="PS51257">
    <property type="entry name" value="PROKAR_LIPOPROTEIN"/>
    <property type="match status" value="1"/>
</dbReference>
<reference evidence="1 2" key="1">
    <citation type="submission" date="2016-12" db="EMBL/GenBank/DDBJ databases">
        <authorList>
            <person name="Song W.-J."/>
            <person name="Kurnit D.M."/>
        </authorList>
    </citation>
    <scope>NUCLEOTIDE SEQUENCE [LARGE SCALE GENOMIC DNA]</scope>
    <source>
        <strain evidence="1 2">ATCC 49181</strain>
    </source>
</reference>